<evidence type="ECO:0000256" key="1">
    <source>
        <dbReference type="SAM" id="Coils"/>
    </source>
</evidence>
<accession>A0A7R9LYF7</accession>
<sequence>MCEPVANHSHDSQAGSAPRGHQTVHQLSDRLKHFESISDNWFQFIDDFLEQFLDSKFESLSALMAENNDLMEALQTRHSHELNEIIGSVDDNITTETDLNNHLLDLKTSVETLSSQLSDKKSHKTDLTNKTKSLMKKVEEMENRVKDLKQQNHSNDSNEYMVLASVMRVMYKTWNNSQVVGLLFNDNEEKSLEKLIVMDNEKKCEKTMSQQFWRSLNTDYQLDD</sequence>
<keyword evidence="1" id="KW-0175">Coiled coil</keyword>
<keyword evidence="4" id="KW-1185">Reference proteome</keyword>
<dbReference type="AlphaFoldDB" id="A0A7R9LYF7"/>
<name>A0A7R9LYF7_9ACAR</name>
<evidence type="ECO:0000256" key="2">
    <source>
        <dbReference type="SAM" id="MobiDB-lite"/>
    </source>
</evidence>
<organism evidence="3">
    <name type="scientific">Oppiella nova</name>
    <dbReference type="NCBI Taxonomy" id="334625"/>
    <lineage>
        <taxon>Eukaryota</taxon>
        <taxon>Metazoa</taxon>
        <taxon>Ecdysozoa</taxon>
        <taxon>Arthropoda</taxon>
        <taxon>Chelicerata</taxon>
        <taxon>Arachnida</taxon>
        <taxon>Acari</taxon>
        <taxon>Acariformes</taxon>
        <taxon>Sarcoptiformes</taxon>
        <taxon>Oribatida</taxon>
        <taxon>Brachypylina</taxon>
        <taxon>Oppioidea</taxon>
        <taxon>Oppiidae</taxon>
        <taxon>Oppiella</taxon>
    </lineage>
</organism>
<gene>
    <name evidence="3" type="ORF">ONB1V03_LOCUS7702</name>
</gene>
<feature type="coiled-coil region" evidence="1">
    <location>
        <begin position="124"/>
        <end position="158"/>
    </location>
</feature>
<evidence type="ECO:0000313" key="4">
    <source>
        <dbReference type="Proteomes" id="UP000728032"/>
    </source>
</evidence>
<evidence type="ECO:0000313" key="3">
    <source>
        <dbReference type="EMBL" id="CAD7650240.1"/>
    </source>
</evidence>
<dbReference type="Proteomes" id="UP000728032">
    <property type="component" value="Unassembled WGS sequence"/>
</dbReference>
<dbReference type="EMBL" id="OC918859">
    <property type="protein sequence ID" value="CAD7650240.1"/>
    <property type="molecule type" value="Genomic_DNA"/>
</dbReference>
<protein>
    <submittedName>
        <fullName evidence="3">Uncharacterized protein</fullName>
    </submittedName>
</protein>
<dbReference type="OrthoDB" id="6504689at2759"/>
<feature type="region of interest" description="Disordered" evidence="2">
    <location>
        <begin position="1"/>
        <end position="24"/>
    </location>
</feature>
<dbReference type="EMBL" id="CAJPVJ010004034">
    <property type="protein sequence ID" value="CAG2168211.1"/>
    <property type="molecule type" value="Genomic_DNA"/>
</dbReference>
<reference evidence="3" key="1">
    <citation type="submission" date="2020-11" db="EMBL/GenBank/DDBJ databases">
        <authorList>
            <person name="Tran Van P."/>
        </authorList>
    </citation>
    <scope>NUCLEOTIDE SEQUENCE</scope>
</reference>
<proteinExistence type="predicted"/>